<evidence type="ECO:0000259" key="4">
    <source>
        <dbReference type="Pfam" id="PF00080"/>
    </source>
</evidence>
<dbReference type="AlphaFoldDB" id="A0AAP4X002"/>
<comment type="cofactor">
    <cofactor evidence="2">
        <name>Zn(2+)</name>
        <dbReference type="ChEBI" id="CHEBI:29105"/>
    </cofactor>
    <text evidence="2">Binds 1 zinc ion per subunit.</text>
</comment>
<reference evidence="5" key="4">
    <citation type="submission" date="2024-05" db="EMBL/GenBank/DDBJ databases">
        <title>Genome-based characterization of strain KMM 296 and proposal for reclassification of Cobetia litoralis and Cobetia pacifica, and emended description of the species Cobetia amphilecti and Cobetia marina.</title>
        <authorList>
            <person name="Balabanova L."/>
            <person name="Nedashkovskaya O."/>
        </authorList>
    </citation>
    <scope>NUCLEOTIDE SEQUENCE</scope>
    <source>
        <strain evidence="5">NRIC 0815</strain>
    </source>
</reference>
<evidence type="ECO:0000256" key="1">
    <source>
        <dbReference type="ARBA" id="ARBA00010457"/>
    </source>
</evidence>
<keyword evidence="3" id="KW-0732">Signal</keyword>
<dbReference type="InterPro" id="IPR001424">
    <property type="entry name" value="SOD_Cu_Zn_dom"/>
</dbReference>
<dbReference type="Proteomes" id="UP001229025">
    <property type="component" value="Unassembled WGS sequence"/>
</dbReference>
<dbReference type="InterPro" id="IPR024134">
    <property type="entry name" value="SOD_Cu/Zn_/chaperone"/>
</dbReference>
<feature type="chain" id="PRO_5042988016" description="Superoxide dismutase [Cu-Zn]" evidence="3">
    <location>
        <begin position="39"/>
        <end position="189"/>
    </location>
</feature>
<dbReference type="Gene3D" id="2.60.40.200">
    <property type="entry name" value="Superoxide dismutase, copper/zinc binding domain"/>
    <property type="match status" value="1"/>
</dbReference>
<keyword evidence="8" id="KW-1185">Reference proteome</keyword>
<dbReference type="InterPro" id="IPR036423">
    <property type="entry name" value="SOD-like_Cu/Zn_dom_sf"/>
</dbReference>
<comment type="caution">
    <text evidence="6">The sequence shown here is derived from an EMBL/GenBank/DDBJ whole genome shotgun (WGS) entry which is preliminary data.</text>
</comment>
<dbReference type="GO" id="GO:0004784">
    <property type="term" value="F:superoxide dismutase activity"/>
    <property type="evidence" value="ECO:0007669"/>
    <property type="project" value="UniProtKB-EC"/>
</dbReference>
<feature type="domain" description="Superoxide dismutase copper/zinc binding" evidence="4">
    <location>
        <begin position="57"/>
        <end position="188"/>
    </location>
</feature>
<dbReference type="Proteomes" id="UP001170481">
    <property type="component" value="Unassembled WGS sequence"/>
</dbReference>
<dbReference type="GO" id="GO:0005507">
    <property type="term" value="F:copper ion binding"/>
    <property type="evidence" value="ECO:0007669"/>
    <property type="project" value="InterPro"/>
</dbReference>
<sequence length="189" mass="19292">MNHETQHTASFTTSSRKPLKTAATVALGAWLFGGVAQAATEVEMHRVSSDGVGESVGSVMAEDTDDGLLLTPKIEGLESGIHGFHLHANASCEPAEKDGETVAAAAAGSHFDPEETGTHQGPYGDGHLGDLPALSVDADGKISLPVLAPRLKESDLSGHALMIHSGGDNYTDTPKLGGGGSRVACGVVD</sequence>
<evidence type="ECO:0000313" key="8">
    <source>
        <dbReference type="Proteomes" id="UP001229025"/>
    </source>
</evidence>
<comment type="catalytic activity">
    <reaction evidence="2">
        <text>2 superoxide + 2 H(+) = H2O2 + O2</text>
        <dbReference type="Rhea" id="RHEA:20696"/>
        <dbReference type="ChEBI" id="CHEBI:15378"/>
        <dbReference type="ChEBI" id="CHEBI:15379"/>
        <dbReference type="ChEBI" id="CHEBI:16240"/>
        <dbReference type="ChEBI" id="CHEBI:18421"/>
        <dbReference type="EC" id="1.15.1.1"/>
    </reaction>
</comment>
<name>A0AAP4X002_9GAMM</name>
<comment type="function">
    <text evidence="2">Destroys radicals which are normally produced within the cells and which are toxic to biological systems.</text>
</comment>
<dbReference type="Pfam" id="PF00080">
    <property type="entry name" value="Sod_Cu"/>
    <property type="match status" value="1"/>
</dbReference>
<evidence type="ECO:0000256" key="3">
    <source>
        <dbReference type="SAM" id="SignalP"/>
    </source>
</evidence>
<reference evidence="6" key="2">
    <citation type="submission" date="2023-07" db="EMBL/GenBank/DDBJ databases">
        <title>Genome content predicts the carbon catabolic preferences of heterotrophic bacteria.</title>
        <authorList>
            <person name="Gralka M."/>
        </authorList>
    </citation>
    <scope>NUCLEOTIDE SEQUENCE</scope>
    <source>
        <strain evidence="6">C2R13</strain>
    </source>
</reference>
<evidence type="ECO:0000313" key="6">
    <source>
        <dbReference type="EMBL" id="MDO6673674.1"/>
    </source>
</evidence>
<evidence type="ECO:0000313" key="7">
    <source>
        <dbReference type="Proteomes" id="UP001170481"/>
    </source>
</evidence>
<protein>
    <recommendedName>
        <fullName evidence="2">Superoxide dismutase [Cu-Zn]</fullName>
        <ecNumber evidence="2">1.15.1.1</ecNumber>
    </recommendedName>
</protein>
<dbReference type="PROSITE" id="PS00332">
    <property type="entry name" value="SOD_CU_ZN_2"/>
    <property type="match status" value="1"/>
</dbReference>
<keyword evidence="2" id="KW-0479">Metal-binding</keyword>
<keyword evidence="2" id="KW-0186">Copper</keyword>
<reference evidence="8" key="3">
    <citation type="submission" date="2023-07" db="EMBL/GenBank/DDBJ databases">
        <title>Genome-based characterization of strain KMM 296 and proposal for reclassification of Cobetia litoralis and Cobetia pacifica, and emended description of the species Cobetia amphilecti and Cobetia marina.</title>
        <authorList>
            <person name="Balabanova L."/>
            <person name="Nedashkovskaya O."/>
        </authorList>
    </citation>
    <scope>NUCLEOTIDE SEQUENCE [LARGE SCALE GENOMIC DNA]</scope>
    <source>
        <strain evidence="8">NRIC 0815</strain>
    </source>
</reference>
<feature type="signal peptide" evidence="3">
    <location>
        <begin position="1"/>
        <end position="38"/>
    </location>
</feature>
<accession>A0AAP4X002</accession>
<evidence type="ECO:0000256" key="2">
    <source>
        <dbReference type="RuleBase" id="RU000393"/>
    </source>
</evidence>
<dbReference type="SUPFAM" id="SSF49329">
    <property type="entry name" value="Cu,Zn superoxide dismutase-like"/>
    <property type="match status" value="1"/>
</dbReference>
<dbReference type="PANTHER" id="PTHR10003">
    <property type="entry name" value="SUPEROXIDE DISMUTASE CU-ZN -RELATED"/>
    <property type="match status" value="1"/>
</dbReference>
<dbReference type="EC" id="1.15.1.1" evidence="2"/>
<evidence type="ECO:0000313" key="5">
    <source>
        <dbReference type="EMBL" id="MDI5883889.1"/>
    </source>
</evidence>
<dbReference type="EMBL" id="JASCSA010000003">
    <property type="protein sequence ID" value="MDI5883889.1"/>
    <property type="molecule type" value="Genomic_DNA"/>
</dbReference>
<keyword evidence="2" id="KW-0862">Zinc</keyword>
<organism evidence="6 7">
    <name type="scientific">Cobetia amphilecti</name>
    <dbReference type="NCBI Taxonomy" id="1055104"/>
    <lineage>
        <taxon>Bacteria</taxon>
        <taxon>Pseudomonadati</taxon>
        <taxon>Pseudomonadota</taxon>
        <taxon>Gammaproteobacteria</taxon>
        <taxon>Oceanospirillales</taxon>
        <taxon>Halomonadaceae</taxon>
        <taxon>Cobetia</taxon>
    </lineage>
</organism>
<gene>
    <name evidence="6" type="primary">sodC</name>
    <name evidence="6" type="ORF">Q4535_16340</name>
    <name evidence="5" type="ORF">QLT01_05900</name>
</gene>
<keyword evidence="2 6" id="KW-0560">Oxidoreductase</keyword>
<dbReference type="EMBL" id="JAUORK010000030">
    <property type="protein sequence ID" value="MDO6673674.1"/>
    <property type="molecule type" value="Genomic_DNA"/>
</dbReference>
<dbReference type="RefSeq" id="WP_107335816.1">
    <property type="nucleotide sequence ID" value="NZ_CP084115.1"/>
</dbReference>
<reference evidence="5" key="1">
    <citation type="submission" date="2023-04" db="EMBL/GenBank/DDBJ databases">
        <authorList>
            <person name="Otstavnykh N."/>
            <person name="Seitkalieva A."/>
            <person name="Bystritskaya E."/>
        </authorList>
    </citation>
    <scope>NUCLEOTIDE SEQUENCE</scope>
    <source>
        <strain evidence="5">NRIC 0815</strain>
    </source>
</reference>
<proteinExistence type="inferred from homology"/>
<dbReference type="InterPro" id="IPR018152">
    <property type="entry name" value="SOD_Cu/Zn_BS"/>
</dbReference>
<comment type="cofactor">
    <cofactor evidence="2">
        <name>Cu cation</name>
        <dbReference type="ChEBI" id="CHEBI:23378"/>
    </cofactor>
    <text evidence="2">Binds 1 copper ion per subunit.</text>
</comment>
<comment type="similarity">
    <text evidence="1 2">Belongs to the Cu-Zn superoxide dismutase family.</text>
</comment>
<dbReference type="NCBIfam" id="NF007628">
    <property type="entry name" value="PRK10290.1"/>
    <property type="match status" value="1"/>
</dbReference>